<dbReference type="Gene3D" id="3.30.930.10">
    <property type="entry name" value="Bira Bifunctional Protein, Domain 2"/>
    <property type="match status" value="1"/>
</dbReference>
<keyword evidence="2 5" id="KW-0808">Transferase</keyword>
<feature type="site" description="Lowers pKa of active site Cys" evidence="5">
    <location>
        <position position="137"/>
    </location>
</feature>
<feature type="binding site" evidence="5">
    <location>
        <begin position="153"/>
        <end position="155"/>
    </location>
    <ligand>
        <name>substrate</name>
    </ligand>
</feature>
<keyword evidence="3 5" id="KW-0012">Acyltransferase</keyword>
<dbReference type="PROSITE" id="PS01313">
    <property type="entry name" value="LIPB"/>
    <property type="match status" value="1"/>
</dbReference>
<dbReference type="GeneID" id="97531491"/>
<evidence type="ECO:0000256" key="2">
    <source>
        <dbReference type="ARBA" id="ARBA00022679"/>
    </source>
</evidence>
<comment type="pathway">
    <text evidence="1 5">Protein modification; protein lipoylation via endogenous pathway; protein N(6)-(lipoyl)lysine from octanoyl-[acyl-carrier-protein]: step 1/2.</text>
</comment>
<comment type="function">
    <text evidence="4 5">Catalyzes the transfer of endogenously produced octanoic acid from octanoyl-acyl-carrier-protein onto the lipoyl domains of lipoate-dependent enzymes. Lipoyl-ACP can also act as a substrate although octanoyl-ACP is likely to be the physiological substrate.</text>
</comment>
<dbReference type="EC" id="2.3.1.181" evidence="5"/>
<comment type="miscellaneous">
    <text evidence="5">In the reaction, the free carboxyl group of octanoic acid is attached via an amide linkage to the epsilon-amino group of a specific lysine residue of lipoyl domains of lipoate-dependent enzymes.</text>
</comment>
<dbReference type="InterPro" id="IPR020605">
    <property type="entry name" value="Octanoyltransferase_CS"/>
</dbReference>
<dbReference type="HAMAP" id="MF_00013">
    <property type="entry name" value="LipB"/>
    <property type="match status" value="1"/>
</dbReference>
<comment type="similarity">
    <text evidence="5">Belongs to the LipB family.</text>
</comment>
<dbReference type="GO" id="GO:0009249">
    <property type="term" value="P:protein lipoylation"/>
    <property type="evidence" value="ECO:0007669"/>
    <property type="project" value="InterPro"/>
</dbReference>
<accession>A0A380MC32</accession>
<dbReference type="OrthoDB" id="9787061at2"/>
<dbReference type="CDD" id="cd16444">
    <property type="entry name" value="LipB"/>
    <property type="match status" value="1"/>
</dbReference>
<dbReference type="GO" id="GO:0005737">
    <property type="term" value="C:cytoplasm"/>
    <property type="evidence" value="ECO:0007669"/>
    <property type="project" value="UniProtKB-SubCell"/>
</dbReference>
<dbReference type="InterPro" id="IPR004143">
    <property type="entry name" value="BPL_LPL_catalytic"/>
</dbReference>
<proteinExistence type="inferred from homology"/>
<evidence type="ECO:0000313" key="6">
    <source>
        <dbReference type="EMBL" id="AZR06682.1"/>
    </source>
</evidence>
<dbReference type="AlphaFoldDB" id="A0A380MC32"/>
<dbReference type="InterPro" id="IPR045864">
    <property type="entry name" value="aa-tRNA-synth_II/BPL/LPL"/>
</dbReference>
<feature type="active site" description="Acyl-thioester intermediate" evidence="5">
    <location>
        <position position="171"/>
    </location>
</feature>
<evidence type="ECO:0000256" key="1">
    <source>
        <dbReference type="ARBA" id="ARBA00004821"/>
    </source>
</evidence>
<comment type="catalytic activity">
    <reaction evidence="5">
        <text>octanoyl-[ACP] + L-lysyl-[protein] = N(6)-octanoyl-L-lysyl-[protein] + holo-[ACP] + H(+)</text>
        <dbReference type="Rhea" id="RHEA:17665"/>
        <dbReference type="Rhea" id="RHEA-COMP:9636"/>
        <dbReference type="Rhea" id="RHEA-COMP:9685"/>
        <dbReference type="Rhea" id="RHEA-COMP:9752"/>
        <dbReference type="Rhea" id="RHEA-COMP:9928"/>
        <dbReference type="ChEBI" id="CHEBI:15378"/>
        <dbReference type="ChEBI" id="CHEBI:29969"/>
        <dbReference type="ChEBI" id="CHEBI:64479"/>
        <dbReference type="ChEBI" id="CHEBI:78463"/>
        <dbReference type="ChEBI" id="CHEBI:78809"/>
        <dbReference type="EC" id="2.3.1.181"/>
    </reaction>
</comment>
<dbReference type="NCBIfam" id="NF010925">
    <property type="entry name" value="PRK14345.1"/>
    <property type="match status" value="1"/>
</dbReference>
<gene>
    <name evidence="5 6" type="primary">lipB</name>
    <name evidence="6" type="ORF">EBQ10_04800</name>
</gene>
<dbReference type="PANTHER" id="PTHR10993:SF7">
    <property type="entry name" value="LIPOYLTRANSFERASE 2, MITOCHONDRIAL-RELATED"/>
    <property type="match status" value="1"/>
</dbReference>
<dbReference type="Pfam" id="PF21948">
    <property type="entry name" value="LplA-B_cat"/>
    <property type="match status" value="1"/>
</dbReference>
<evidence type="ECO:0000256" key="4">
    <source>
        <dbReference type="ARBA" id="ARBA00024732"/>
    </source>
</evidence>
<keyword evidence="5" id="KW-0963">Cytoplasm</keyword>
<dbReference type="PROSITE" id="PS51733">
    <property type="entry name" value="BPL_LPL_CATALYTIC"/>
    <property type="match status" value="1"/>
</dbReference>
<dbReference type="InterPro" id="IPR000544">
    <property type="entry name" value="Octanoyltransferase"/>
</dbReference>
<dbReference type="RefSeq" id="WP_080753903.1">
    <property type="nucleotide sequence ID" value="NZ_CP012649.1"/>
</dbReference>
<evidence type="ECO:0000256" key="3">
    <source>
        <dbReference type="ARBA" id="ARBA00023315"/>
    </source>
</evidence>
<name>A0A380MC32_9ACTO</name>
<dbReference type="Proteomes" id="UP000275951">
    <property type="component" value="Chromosome"/>
</dbReference>
<dbReference type="PANTHER" id="PTHR10993">
    <property type="entry name" value="OCTANOYLTRANSFERASE"/>
    <property type="match status" value="1"/>
</dbReference>
<dbReference type="UniPathway" id="UPA00538">
    <property type="reaction ID" value="UER00592"/>
</dbReference>
<protein>
    <recommendedName>
        <fullName evidence="5">Octanoyltransferase</fullName>
        <ecNumber evidence="5">2.3.1.181</ecNumber>
    </recommendedName>
    <alternativeName>
        <fullName evidence="5">Lipoate-protein ligase B</fullName>
    </alternativeName>
    <alternativeName>
        <fullName evidence="5">Lipoyl/octanoyl transferase</fullName>
    </alternativeName>
    <alternativeName>
        <fullName evidence="5">Octanoyl-[acyl-carrier-protein]-protein N-octanoyltransferase</fullName>
    </alternativeName>
</protein>
<dbReference type="EMBL" id="CP033905">
    <property type="protein sequence ID" value="AZR06682.1"/>
    <property type="molecule type" value="Genomic_DNA"/>
</dbReference>
<dbReference type="GO" id="GO:0033819">
    <property type="term" value="F:lipoyl(octanoyl) transferase activity"/>
    <property type="evidence" value="ECO:0007669"/>
    <property type="project" value="UniProtKB-EC"/>
</dbReference>
<organism evidence="6 7">
    <name type="scientific">Trueperella pyogenes</name>
    <dbReference type="NCBI Taxonomy" id="1661"/>
    <lineage>
        <taxon>Bacteria</taxon>
        <taxon>Bacillati</taxon>
        <taxon>Actinomycetota</taxon>
        <taxon>Actinomycetes</taxon>
        <taxon>Actinomycetales</taxon>
        <taxon>Actinomycetaceae</taxon>
        <taxon>Trueperella</taxon>
    </lineage>
</organism>
<sequence length="259" mass="28645">MQIVNVLSHGPVDYMSIDHLQRYLHHEVAAQRMPDSLVVWESRATYTAGRRTEDQDIPDTHVPVIRMDRGGSVTYHGPGQLVVYPIVKVRPPKDVVAFVRNTELAVIDALGAYGLDSHQVEGRSGVWILEPGKQDRKICAIGIKFADDATMHGLALNVTTNLDEFMRVIPCGIQDAGVASLQSLGITTTLDAVATILIPHLARVYQQFLLRPSEELVFADADVLLEQMRSYRPDSQAATGTRWEPKLQRMAPAPTASLE</sequence>
<evidence type="ECO:0000256" key="5">
    <source>
        <dbReference type="HAMAP-Rule" id="MF_00013"/>
    </source>
</evidence>
<feature type="binding site" evidence="5">
    <location>
        <begin position="140"/>
        <end position="142"/>
    </location>
    <ligand>
        <name>substrate</name>
    </ligand>
</feature>
<dbReference type="NCBIfam" id="TIGR00214">
    <property type="entry name" value="lipB"/>
    <property type="match status" value="1"/>
</dbReference>
<dbReference type="SUPFAM" id="SSF55681">
    <property type="entry name" value="Class II aaRS and biotin synthetases"/>
    <property type="match status" value="1"/>
</dbReference>
<comment type="subcellular location">
    <subcellularLocation>
        <location evidence="5">Cytoplasm</location>
    </subcellularLocation>
</comment>
<reference evidence="6 7" key="1">
    <citation type="submission" date="2018-11" db="EMBL/GenBank/DDBJ databases">
        <title>Multidrug-resistant genes are associated with an 42-kb island TGI1 carrying a complex class 1 integron in a Trueperella pyogenes.</title>
        <authorList>
            <person name="Dong W."/>
        </authorList>
    </citation>
    <scope>NUCLEOTIDE SEQUENCE [LARGE SCALE GENOMIC DNA]</scope>
    <source>
        <strain evidence="6 7">TP4</strain>
    </source>
</reference>
<evidence type="ECO:0000313" key="7">
    <source>
        <dbReference type="Proteomes" id="UP000275951"/>
    </source>
</evidence>
<feature type="binding site" evidence="5">
    <location>
        <begin position="69"/>
        <end position="76"/>
    </location>
    <ligand>
        <name>substrate</name>
    </ligand>
</feature>